<reference evidence="1" key="2">
    <citation type="submission" date="2020-09" db="EMBL/GenBank/DDBJ databases">
        <authorList>
            <person name="Sun Q."/>
            <person name="Zhou Y."/>
        </authorList>
    </citation>
    <scope>NUCLEOTIDE SEQUENCE</scope>
    <source>
        <strain evidence="1">CGMCC 1.15966</strain>
    </source>
</reference>
<dbReference type="RefSeq" id="WP_094257301.1">
    <property type="nucleotide sequence ID" value="NZ_BMKM01000005.1"/>
</dbReference>
<name>A0A8H9KTZ3_9SPHI</name>
<keyword evidence="2" id="KW-1185">Reference proteome</keyword>
<dbReference type="Proteomes" id="UP000614460">
    <property type="component" value="Unassembled WGS sequence"/>
</dbReference>
<evidence type="ECO:0000313" key="1">
    <source>
        <dbReference type="EMBL" id="GGE24456.1"/>
    </source>
</evidence>
<protein>
    <submittedName>
        <fullName evidence="1">Uncharacterized protein</fullName>
    </submittedName>
</protein>
<proteinExistence type="predicted"/>
<accession>A0A8H9KTZ3</accession>
<organism evidence="1 2">
    <name type="scientific">Sphingobacterium cellulitidis</name>
    <dbReference type="NCBI Taxonomy" id="1768011"/>
    <lineage>
        <taxon>Bacteria</taxon>
        <taxon>Pseudomonadati</taxon>
        <taxon>Bacteroidota</taxon>
        <taxon>Sphingobacteriia</taxon>
        <taxon>Sphingobacteriales</taxon>
        <taxon>Sphingobacteriaceae</taxon>
        <taxon>Sphingobacterium</taxon>
    </lineage>
</organism>
<dbReference type="AlphaFoldDB" id="A0A8H9KTZ3"/>
<comment type="caution">
    <text evidence="1">The sequence shown here is derived from an EMBL/GenBank/DDBJ whole genome shotgun (WGS) entry which is preliminary data.</text>
</comment>
<reference evidence="1" key="1">
    <citation type="journal article" date="2014" name="Int. J. Syst. Evol. Microbiol.">
        <title>Complete genome sequence of Corynebacterium casei LMG S-19264T (=DSM 44701T), isolated from a smear-ripened cheese.</title>
        <authorList>
            <consortium name="US DOE Joint Genome Institute (JGI-PGF)"/>
            <person name="Walter F."/>
            <person name="Albersmeier A."/>
            <person name="Kalinowski J."/>
            <person name="Ruckert C."/>
        </authorList>
    </citation>
    <scope>NUCLEOTIDE SEQUENCE</scope>
    <source>
        <strain evidence="1">CGMCC 1.15966</strain>
    </source>
</reference>
<sequence length="184" mass="21687">MSLHKDQELKEAVLNLPSKEKDKLLVRLINKDKMLLKQLHYELLEDETDLEDRIFDLKKNLESLFEINNNKTKNLPQYSNYKSLNSTFRQASGMINEHEKITKDKFSVVECRLLILQEAFDRYPSLFGPSALSPAFKLHKYISARIKNVVKIFDALHEDFQFDLKDQMDYVLEFAHNHKLDQGL</sequence>
<evidence type="ECO:0000313" key="2">
    <source>
        <dbReference type="Proteomes" id="UP000614460"/>
    </source>
</evidence>
<dbReference type="EMBL" id="BMKM01000005">
    <property type="protein sequence ID" value="GGE24456.1"/>
    <property type="molecule type" value="Genomic_DNA"/>
</dbReference>
<gene>
    <name evidence="1" type="ORF">GCM10011516_22670</name>
</gene>